<gene>
    <name evidence="1" type="ORF">ACFSR8_15150</name>
</gene>
<evidence type="ECO:0008006" key="3">
    <source>
        <dbReference type="Google" id="ProtNLM"/>
    </source>
</evidence>
<comment type="caution">
    <text evidence="1">The sequence shown here is derived from an EMBL/GenBank/DDBJ whole genome shotgun (WGS) entry which is preliminary data.</text>
</comment>
<dbReference type="RefSeq" id="WP_380293539.1">
    <property type="nucleotide sequence ID" value="NZ_JBHULY010000039.1"/>
</dbReference>
<proteinExistence type="predicted"/>
<evidence type="ECO:0000313" key="1">
    <source>
        <dbReference type="EMBL" id="MFD2727561.1"/>
    </source>
</evidence>
<reference evidence="2" key="1">
    <citation type="journal article" date="2019" name="Int. J. Syst. Evol. Microbiol.">
        <title>The Global Catalogue of Microorganisms (GCM) 10K type strain sequencing project: providing services to taxonomists for standard genome sequencing and annotation.</title>
        <authorList>
            <consortium name="The Broad Institute Genomics Platform"/>
            <consortium name="The Broad Institute Genome Sequencing Center for Infectious Disease"/>
            <person name="Wu L."/>
            <person name="Ma J."/>
        </authorList>
    </citation>
    <scope>NUCLEOTIDE SEQUENCE [LARGE SCALE GENOMIC DNA]</scope>
    <source>
        <strain evidence="2">KCTC 42398</strain>
    </source>
</reference>
<organism evidence="1 2">
    <name type="scientific">Hyunsoonleella rubra</name>
    <dbReference type="NCBI Taxonomy" id="1737062"/>
    <lineage>
        <taxon>Bacteria</taxon>
        <taxon>Pseudomonadati</taxon>
        <taxon>Bacteroidota</taxon>
        <taxon>Flavobacteriia</taxon>
        <taxon>Flavobacteriales</taxon>
        <taxon>Flavobacteriaceae</taxon>
    </lineage>
</organism>
<evidence type="ECO:0000313" key="2">
    <source>
        <dbReference type="Proteomes" id="UP001597476"/>
    </source>
</evidence>
<name>A0ABW5TEN8_9FLAO</name>
<dbReference type="EMBL" id="JBHULY010000039">
    <property type="protein sequence ID" value="MFD2727561.1"/>
    <property type="molecule type" value="Genomic_DNA"/>
</dbReference>
<dbReference type="Proteomes" id="UP001597476">
    <property type="component" value="Unassembled WGS sequence"/>
</dbReference>
<sequence>MSKKVVLHEEEILDSISQVLLFFCSFLPSFVLNNLVENQTISDIISYLFIFGVISIMKISRRVSISNNLLVKDIYTLFLGRLRKVESFPISEIEKIELAQNNDLYFEIVAKKKDGKISFIKKMPNKNPAMVELERIKSYINI</sequence>
<accession>A0ABW5TEN8</accession>
<keyword evidence="2" id="KW-1185">Reference proteome</keyword>
<protein>
    <recommendedName>
        <fullName evidence="3">PH domain-containing protein</fullName>
    </recommendedName>
</protein>